<evidence type="ECO:0000313" key="4">
    <source>
        <dbReference type="EMBL" id="MPV87238.1"/>
    </source>
</evidence>
<dbReference type="EMBL" id="WHPD01000225">
    <property type="protein sequence ID" value="MPV87238.1"/>
    <property type="molecule type" value="Genomic_DNA"/>
</dbReference>
<comment type="caution">
    <text evidence="4">The sequence shown here is derived from an EMBL/GenBank/DDBJ whole genome shotgun (WGS) entry which is preliminary data.</text>
</comment>
<dbReference type="SUPFAM" id="SSF52980">
    <property type="entry name" value="Restriction endonuclease-like"/>
    <property type="match status" value="1"/>
</dbReference>
<dbReference type="GO" id="GO:0016746">
    <property type="term" value="F:acyltransferase activity"/>
    <property type="evidence" value="ECO:0007669"/>
    <property type="project" value="InterPro"/>
</dbReference>
<accession>A0A7J9URJ5</accession>
<feature type="compositionally biased region" description="Low complexity" evidence="2">
    <location>
        <begin position="284"/>
        <end position="298"/>
    </location>
</feature>
<dbReference type="Proteomes" id="UP000429644">
    <property type="component" value="Unassembled WGS sequence"/>
</dbReference>
<dbReference type="SMART" id="SM00891">
    <property type="entry name" value="ERCC4"/>
    <property type="match status" value="1"/>
</dbReference>
<sequence>MSLTLLVARNPDPSSSLPYLIRIPLGERGLVLKTRDTWPRESKLYCHRAEGWPSDAEVLEVLPVRSCARRGAAIDLVLDRGRENRSQIVLTRARGREMIFWQSPRTAKQARPAVTLPRRRAAGQVLDIVVDSREKYPYRFSHQQASTTRRSLPAGDYAVELDGEVVAAVERKSLADLAGALTTGRLTYALAELAALPRAAVVVEDRYSAIFKLEHVAGGVVADALAEAQARFPAVPIVFAETRPLAQEWTYRFLGAGLRELALRAGEADALRPHEAADGEDGAAGRAGAPAAGPAARARPADVEGTSARREDVNPAAVRAWARANGVVVADRGRIAAAVVRAYLECPRQDSNLQPTD</sequence>
<dbReference type="AlphaFoldDB" id="A0A7J9URJ5"/>
<feature type="domain" description="ERCC4" evidence="3">
    <location>
        <begin position="127"/>
        <end position="207"/>
    </location>
</feature>
<keyword evidence="5" id="KW-1185">Reference proteome</keyword>
<dbReference type="InterPro" id="IPR036625">
    <property type="entry name" value="E3-bd_dom_sf"/>
</dbReference>
<dbReference type="InterPro" id="IPR011335">
    <property type="entry name" value="Restrct_endonuc-II-like"/>
</dbReference>
<evidence type="ECO:0000256" key="2">
    <source>
        <dbReference type="SAM" id="MobiDB-lite"/>
    </source>
</evidence>
<dbReference type="Pfam" id="PF02732">
    <property type="entry name" value="ERCC4"/>
    <property type="match status" value="1"/>
</dbReference>
<organism evidence="4 5">
    <name type="scientific">Georgenia ruanii</name>
    <dbReference type="NCBI Taxonomy" id="348442"/>
    <lineage>
        <taxon>Bacteria</taxon>
        <taxon>Bacillati</taxon>
        <taxon>Actinomycetota</taxon>
        <taxon>Actinomycetes</taxon>
        <taxon>Micrococcales</taxon>
        <taxon>Bogoriellaceae</taxon>
        <taxon>Georgenia</taxon>
    </lineage>
</organism>
<dbReference type="InterPro" id="IPR006166">
    <property type="entry name" value="ERCC4_domain"/>
</dbReference>
<evidence type="ECO:0000259" key="3">
    <source>
        <dbReference type="SMART" id="SM00891"/>
    </source>
</evidence>
<keyword evidence="1" id="KW-0238">DNA-binding</keyword>
<dbReference type="Gene3D" id="4.10.320.10">
    <property type="entry name" value="E3-binding domain"/>
    <property type="match status" value="1"/>
</dbReference>
<feature type="region of interest" description="Disordered" evidence="2">
    <location>
        <begin position="275"/>
        <end position="312"/>
    </location>
</feature>
<protein>
    <recommendedName>
        <fullName evidence="3">ERCC4 domain-containing protein</fullName>
    </recommendedName>
</protein>
<dbReference type="Gene3D" id="3.40.50.10130">
    <property type="match status" value="1"/>
</dbReference>
<proteinExistence type="predicted"/>
<feature type="compositionally biased region" description="Basic and acidic residues" evidence="2">
    <location>
        <begin position="299"/>
        <end position="312"/>
    </location>
</feature>
<reference evidence="4 5" key="1">
    <citation type="submission" date="2019-10" db="EMBL/GenBank/DDBJ databases">
        <title>Georgenia wutianyii sp. nov. and Georgenia yuyongxinii sp. nov. isolated from plateau pika (Ochotona curzoniae) in the Qinghai-Tibet plateau of China.</title>
        <authorList>
            <person name="Tian Z."/>
        </authorList>
    </citation>
    <scope>NUCLEOTIDE SEQUENCE [LARGE SCALE GENOMIC DNA]</scope>
    <source>
        <strain evidence="4 5">JCM 15130</strain>
    </source>
</reference>
<dbReference type="GO" id="GO:0006259">
    <property type="term" value="P:DNA metabolic process"/>
    <property type="evidence" value="ECO:0007669"/>
    <property type="project" value="UniProtKB-ARBA"/>
</dbReference>
<dbReference type="GO" id="GO:0003677">
    <property type="term" value="F:DNA binding"/>
    <property type="evidence" value="ECO:0007669"/>
    <property type="project" value="UniProtKB-KW"/>
</dbReference>
<dbReference type="InterPro" id="IPR055370">
    <property type="entry name" value="Lsr2_DNA-bd"/>
</dbReference>
<name>A0A7J9URJ5_9MICO</name>
<dbReference type="GO" id="GO:0004518">
    <property type="term" value="F:nuclease activity"/>
    <property type="evidence" value="ECO:0007669"/>
    <property type="project" value="InterPro"/>
</dbReference>
<evidence type="ECO:0000313" key="5">
    <source>
        <dbReference type="Proteomes" id="UP000429644"/>
    </source>
</evidence>
<evidence type="ECO:0000256" key="1">
    <source>
        <dbReference type="ARBA" id="ARBA00023125"/>
    </source>
</evidence>
<dbReference type="OrthoDB" id="9776021at2"/>
<gene>
    <name evidence="4" type="ORF">GB882_01050</name>
</gene>
<dbReference type="Pfam" id="PF23359">
    <property type="entry name" value="Lsr2_DNA-bd"/>
    <property type="match status" value="1"/>
</dbReference>